<dbReference type="RefSeq" id="WP_190825615.1">
    <property type="nucleotide sequence ID" value="NZ_CAWPPI010000017.1"/>
</dbReference>
<proteinExistence type="predicted"/>
<protein>
    <submittedName>
        <fullName evidence="1">Type II toxin-antitoxin system ParD family antitoxin</fullName>
    </submittedName>
</protein>
<name>A0A8J7BW81_9CYAN</name>
<evidence type="ECO:0000313" key="2">
    <source>
        <dbReference type="Proteomes" id="UP000629098"/>
    </source>
</evidence>
<dbReference type="AlphaFoldDB" id="A0A8J7BW81"/>
<gene>
    <name evidence="1" type="ORF">ICL16_04055</name>
</gene>
<evidence type="ECO:0000313" key="1">
    <source>
        <dbReference type="EMBL" id="MBD2771317.1"/>
    </source>
</evidence>
<dbReference type="Proteomes" id="UP000629098">
    <property type="component" value="Unassembled WGS sequence"/>
</dbReference>
<accession>A0A8J7BW81</accession>
<organism evidence="1 2">
    <name type="scientific">Iningainema tapete BLCC-T55</name>
    <dbReference type="NCBI Taxonomy" id="2748662"/>
    <lineage>
        <taxon>Bacteria</taxon>
        <taxon>Bacillati</taxon>
        <taxon>Cyanobacteriota</taxon>
        <taxon>Cyanophyceae</taxon>
        <taxon>Nostocales</taxon>
        <taxon>Scytonemataceae</taxon>
        <taxon>Iningainema tapete</taxon>
    </lineage>
</organism>
<sequence length="86" mass="9795">MNINIDIPERVRVYIEAQVMAGAYNSIGEYFLDLVQQDQKRKAQEKLEALLLEGIDSPGQEVTPEYWHSLRSTVLGENNRSNSNEA</sequence>
<reference evidence="1" key="1">
    <citation type="submission" date="2020-09" db="EMBL/GenBank/DDBJ databases">
        <title>Iningainema tapete sp. nov. (Scytonemataceae, Cyanobacteria) from greenhouses in central Florida (USA) produces two types of nodularin with biosynthetic potential for microcystin-LR and anabaenopeptins.</title>
        <authorList>
            <person name="Berthold D.E."/>
            <person name="Lefler F.W."/>
            <person name="Huang I.-S."/>
            <person name="Abdulla H."/>
            <person name="Zimba P.V."/>
            <person name="Laughinghouse H.D. IV."/>
        </authorList>
    </citation>
    <scope>NUCLEOTIDE SEQUENCE</scope>
    <source>
        <strain evidence="1">BLCCT55</strain>
    </source>
</reference>
<comment type="caution">
    <text evidence="1">The sequence shown here is derived from an EMBL/GenBank/DDBJ whole genome shotgun (WGS) entry which is preliminary data.</text>
</comment>
<keyword evidence="2" id="KW-1185">Reference proteome</keyword>
<dbReference type="EMBL" id="JACXAE010000017">
    <property type="protein sequence ID" value="MBD2771317.1"/>
    <property type="molecule type" value="Genomic_DNA"/>
</dbReference>